<evidence type="ECO:0000259" key="2">
    <source>
        <dbReference type="Pfam" id="PF11127"/>
    </source>
</evidence>
<dbReference type="EMBL" id="QMDX01000045">
    <property type="protein sequence ID" value="TSD08534.1"/>
    <property type="molecule type" value="Genomic_DNA"/>
</dbReference>
<feature type="transmembrane region" description="Helical" evidence="1">
    <location>
        <begin position="12"/>
        <end position="32"/>
    </location>
</feature>
<gene>
    <name evidence="3" type="ORF">DP107_19485</name>
</gene>
<dbReference type="Proteomes" id="UP000319894">
    <property type="component" value="Unassembled WGS sequence"/>
</dbReference>
<accession>A0A554MTS9</accession>
<feature type="domain" description="Inner membrane protein YgaP-like transmembrane" evidence="2">
    <location>
        <begin position="1"/>
        <end position="77"/>
    </location>
</feature>
<evidence type="ECO:0000313" key="3">
    <source>
        <dbReference type="EMBL" id="TSD08534.1"/>
    </source>
</evidence>
<evidence type="ECO:0000313" key="4">
    <source>
        <dbReference type="Proteomes" id="UP000319894"/>
    </source>
</evidence>
<evidence type="ECO:0000256" key="1">
    <source>
        <dbReference type="SAM" id="Phobius"/>
    </source>
</evidence>
<name>A0A554MTS9_9EURY</name>
<dbReference type="Pfam" id="PF11127">
    <property type="entry name" value="YgaP-like_TM"/>
    <property type="match status" value="1"/>
</dbReference>
<dbReference type="InterPro" id="IPR021309">
    <property type="entry name" value="YgaP-like_TM"/>
</dbReference>
<dbReference type="AlphaFoldDB" id="A0A554MTS9"/>
<sequence>MGKNVGCLDRTARLALGHILIVVGVAVATGYLDIGFTGTLGLAVAALVLVAGAIFVVTGTTQRCTANQVARINTHNKQN</sequence>
<keyword evidence="1" id="KW-1133">Transmembrane helix</keyword>
<organism evidence="3 4">
    <name type="scientific">Haloglomus irregulare</name>
    <dbReference type="NCBI Taxonomy" id="2234134"/>
    <lineage>
        <taxon>Archaea</taxon>
        <taxon>Methanobacteriati</taxon>
        <taxon>Methanobacteriota</taxon>
        <taxon>Stenosarchaea group</taxon>
        <taxon>Halobacteria</taxon>
        <taxon>Halobacteriales</taxon>
        <taxon>Natronomonadaceae</taxon>
        <taxon>Haloglomus</taxon>
    </lineage>
</organism>
<keyword evidence="1" id="KW-0812">Transmembrane</keyword>
<keyword evidence="1" id="KW-0472">Membrane</keyword>
<dbReference type="OrthoDB" id="100832at2157"/>
<dbReference type="InParanoid" id="A0A554MTS9"/>
<proteinExistence type="predicted"/>
<comment type="caution">
    <text evidence="3">The sequence shown here is derived from an EMBL/GenBank/DDBJ whole genome shotgun (WGS) entry which is preliminary data.</text>
</comment>
<keyword evidence="4" id="KW-1185">Reference proteome</keyword>
<reference evidence="3 4" key="1">
    <citation type="submission" date="2018-06" db="EMBL/GenBank/DDBJ databases">
        <title>Natronomonas sp. F16-60 a new haloarchaeon isolated from a solar saltern of Isla Cristina, Huelva, Spain.</title>
        <authorList>
            <person name="Duran-Viseras A."/>
            <person name="Sanchez-Porro C."/>
            <person name="Ventosa A."/>
        </authorList>
    </citation>
    <scope>NUCLEOTIDE SEQUENCE [LARGE SCALE GENOMIC DNA]</scope>
    <source>
        <strain evidence="3 4">F16-60</strain>
    </source>
</reference>
<protein>
    <submittedName>
        <fullName evidence="3">DUF2892 domain-containing protein</fullName>
    </submittedName>
</protein>
<feature type="transmembrane region" description="Helical" evidence="1">
    <location>
        <begin position="38"/>
        <end position="57"/>
    </location>
</feature>